<accession>A0A1B1U6T4</accession>
<keyword evidence="1" id="KW-0175">Coiled coil</keyword>
<dbReference type="SUPFAM" id="SSF52172">
    <property type="entry name" value="CheY-like"/>
    <property type="match status" value="1"/>
</dbReference>
<dbReference type="OrthoDB" id="5324656at2"/>
<evidence type="ECO:0008006" key="5">
    <source>
        <dbReference type="Google" id="ProtNLM"/>
    </source>
</evidence>
<dbReference type="STRING" id="222136.BBW65_06305"/>
<feature type="coiled-coil region" evidence="1">
    <location>
        <begin position="161"/>
        <end position="202"/>
    </location>
</feature>
<evidence type="ECO:0000256" key="1">
    <source>
        <dbReference type="SAM" id="Coils"/>
    </source>
</evidence>
<dbReference type="InterPro" id="IPR011006">
    <property type="entry name" value="CheY-like_superfamily"/>
</dbReference>
<dbReference type="RefSeq" id="WP_066341169.1">
    <property type="nucleotide sequence ID" value="NZ_CP016503.1"/>
</dbReference>
<name>A0A1B1U6T4_9HELI</name>
<organism evidence="3 4">
    <name type="scientific">Helicobacter enhydrae</name>
    <dbReference type="NCBI Taxonomy" id="222136"/>
    <lineage>
        <taxon>Bacteria</taxon>
        <taxon>Pseudomonadati</taxon>
        <taxon>Campylobacterota</taxon>
        <taxon>Epsilonproteobacteria</taxon>
        <taxon>Campylobacterales</taxon>
        <taxon>Helicobacteraceae</taxon>
        <taxon>Helicobacter</taxon>
    </lineage>
</organism>
<dbReference type="Proteomes" id="UP000092884">
    <property type="component" value="Chromosome"/>
</dbReference>
<sequence>MLKILVVNSNPVVQKILESALKRADFEYLLVATWGEFVSLGNVEQYGLVVFDDEVLPKDQTLLQDKIHNLKTCLFYSSDRTSSSDFTYSISKPFLPKDFLDLLTNLKQSQNNPLGTQEIPQEWNTDEIFSEIDKNDEDFDEIFENIPQISNSDTAEVATDNNDLNLVIQELENQIDEEGLKLEEEDQELEDLLDGIQDDQKEPLAEEMIDHQDLQISDTSPKTDGSQEEISEDMGDLEELEEVGNMDEQGIKIEEEKSDETPAIFNPDDIAQIQQLLHETKEIKKEANQIPQEQALGFLQNVLAEQQPQNLRTLLDGMTVTIHFSFPKEKE</sequence>
<feature type="region of interest" description="Disordered" evidence="2">
    <location>
        <begin position="210"/>
        <end position="230"/>
    </location>
</feature>
<proteinExistence type="predicted"/>
<protein>
    <recommendedName>
        <fullName evidence="5">Highly acidic protein</fullName>
    </recommendedName>
</protein>
<evidence type="ECO:0000256" key="2">
    <source>
        <dbReference type="SAM" id="MobiDB-lite"/>
    </source>
</evidence>
<keyword evidence="4" id="KW-1185">Reference proteome</keyword>
<dbReference type="KEGG" id="het:BBW65_06305"/>
<dbReference type="EMBL" id="CP016503">
    <property type="protein sequence ID" value="ANV98431.1"/>
    <property type="molecule type" value="Genomic_DNA"/>
</dbReference>
<reference evidence="4" key="1">
    <citation type="submission" date="2016-07" db="EMBL/GenBank/DDBJ databases">
        <authorList>
            <person name="Florea S."/>
            <person name="Webb J.S."/>
            <person name="Jaromczyk J."/>
            <person name="Schardl C.L."/>
        </authorList>
    </citation>
    <scope>NUCLEOTIDE SEQUENCE [LARGE SCALE GENOMIC DNA]</scope>
    <source>
        <strain evidence="4">MIT 01-6242</strain>
    </source>
</reference>
<evidence type="ECO:0000313" key="4">
    <source>
        <dbReference type="Proteomes" id="UP000092884"/>
    </source>
</evidence>
<dbReference type="AlphaFoldDB" id="A0A1B1U6T4"/>
<evidence type="ECO:0000313" key="3">
    <source>
        <dbReference type="EMBL" id="ANV98431.1"/>
    </source>
</evidence>
<gene>
    <name evidence="3" type="ORF">BBW65_06305</name>
</gene>
<feature type="compositionally biased region" description="Polar residues" evidence="2">
    <location>
        <begin position="214"/>
        <end position="224"/>
    </location>
</feature>